<dbReference type="Pfam" id="PF00746">
    <property type="entry name" value="Gram_pos_anchor"/>
    <property type="match status" value="1"/>
</dbReference>
<keyword evidence="6" id="KW-0572">Peptidoglycan-anchor</keyword>
<feature type="compositionally biased region" description="Basic and acidic residues" evidence="7">
    <location>
        <begin position="104"/>
        <end position="125"/>
    </location>
</feature>
<dbReference type="EMBL" id="FIGJ01000059">
    <property type="protein sequence ID" value="CYV14924.1"/>
    <property type="molecule type" value="Genomic_DNA"/>
</dbReference>
<evidence type="ECO:0000313" key="10">
    <source>
        <dbReference type="Proteomes" id="UP000072618"/>
    </source>
</evidence>
<feature type="region of interest" description="Disordered" evidence="7">
    <location>
        <begin position="1145"/>
        <end position="1171"/>
    </location>
</feature>
<dbReference type="PROSITE" id="PS50847">
    <property type="entry name" value="GRAM_POS_ANCHORING"/>
    <property type="match status" value="1"/>
</dbReference>
<feature type="compositionally biased region" description="Low complexity" evidence="7">
    <location>
        <begin position="134"/>
        <end position="147"/>
    </location>
</feature>
<feature type="compositionally biased region" description="Basic and acidic residues" evidence="7">
    <location>
        <begin position="1"/>
        <end position="20"/>
    </location>
</feature>
<gene>
    <name evidence="9" type="ORF">ERS132394_02403</name>
</gene>
<dbReference type="InterPro" id="IPR059100">
    <property type="entry name" value="TSP3_bac"/>
</dbReference>
<evidence type="ECO:0000256" key="2">
    <source>
        <dbReference type="ARBA" id="ARBA00022512"/>
    </source>
</evidence>
<feature type="compositionally biased region" description="Polar residues" evidence="7">
    <location>
        <begin position="76"/>
        <end position="89"/>
    </location>
</feature>
<feature type="compositionally biased region" description="Basic and acidic residues" evidence="7">
    <location>
        <begin position="314"/>
        <end position="334"/>
    </location>
</feature>
<dbReference type="NCBIfam" id="TIGR01167">
    <property type="entry name" value="LPXTG_anchor"/>
    <property type="match status" value="1"/>
</dbReference>
<feature type="compositionally biased region" description="Polar residues" evidence="7">
    <location>
        <begin position="187"/>
        <end position="203"/>
    </location>
</feature>
<evidence type="ECO:0000256" key="5">
    <source>
        <dbReference type="ARBA" id="ARBA00022837"/>
    </source>
</evidence>
<keyword evidence="5" id="KW-0106">Calcium</keyword>
<feature type="region of interest" description="Disordered" evidence="7">
    <location>
        <begin position="1239"/>
        <end position="1280"/>
    </location>
</feature>
<dbReference type="InterPro" id="IPR019931">
    <property type="entry name" value="LPXTG_anchor"/>
</dbReference>
<evidence type="ECO:0000256" key="7">
    <source>
        <dbReference type="SAM" id="MobiDB-lite"/>
    </source>
</evidence>
<feature type="region of interest" description="Disordered" evidence="7">
    <location>
        <begin position="1026"/>
        <end position="1048"/>
    </location>
</feature>
<feature type="compositionally biased region" description="Polar residues" evidence="7">
    <location>
        <begin position="1239"/>
        <end position="1266"/>
    </location>
</feature>
<keyword evidence="4" id="KW-0732">Signal</keyword>
<feature type="compositionally biased region" description="Basic and acidic residues" evidence="7">
    <location>
        <begin position="268"/>
        <end position="278"/>
    </location>
</feature>
<feature type="compositionally biased region" description="Polar residues" evidence="7">
    <location>
        <begin position="286"/>
        <end position="308"/>
    </location>
</feature>
<feature type="region of interest" description="Disordered" evidence="7">
    <location>
        <begin position="691"/>
        <end position="717"/>
    </location>
</feature>
<keyword evidence="2" id="KW-0134">Cell wall</keyword>
<dbReference type="Proteomes" id="UP000072618">
    <property type="component" value="Unassembled WGS sequence"/>
</dbReference>
<feature type="compositionally biased region" description="Polar residues" evidence="7">
    <location>
        <begin position="346"/>
        <end position="356"/>
    </location>
</feature>
<reference evidence="9 10" key="1">
    <citation type="submission" date="2016-02" db="EMBL/GenBank/DDBJ databases">
        <authorList>
            <consortium name="Pathogen Informatics"/>
        </authorList>
    </citation>
    <scope>NUCLEOTIDE SEQUENCE [LARGE SCALE GENOMIC DNA]</scope>
    <source>
        <strain evidence="9 10">LSS32</strain>
    </source>
</reference>
<dbReference type="Gene3D" id="3.10.20.890">
    <property type="match status" value="7"/>
</dbReference>
<feature type="domain" description="Gram-positive cocci surface proteins LPxTG" evidence="8">
    <location>
        <begin position="1272"/>
        <end position="1306"/>
    </location>
</feature>
<evidence type="ECO:0000256" key="1">
    <source>
        <dbReference type="ARBA" id="ARBA00004613"/>
    </source>
</evidence>
<feature type="compositionally biased region" description="Basic and acidic residues" evidence="7">
    <location>
        <begin position="58"/>
        <end position="68"/>
    </location>
</feature>
<proteinExistence type="predicted"/>
<evidence type="ECO:0000256" key="6">
    <source>
        <dbReference type="ARBA" id="ARBA00023088"/>
    </source>
</evidence>
<protein>
    <submittedName>
        <fullName evidence="9">LPXTG anchored adhesin</fullName>
    </submittedName>
</protein>
<feature type="region of interest" description="Disordered" evidence="7">
    <location>
        <begin position="1"/>
        <end position="404"/>
    </location>
</feature>
<feature type="compositionally biased region" description="Polar residues" evidence="7">
    <location>
        <begin position="29"/>
        <end position="41"/>
    </location>
</feature>
<dbReference type="InterPro" id="IPR044024">
    <property type="entry name" value="aRib"/>
</dbReference>
<feature type="compositionally biased region" description="Polar residues" evidence="7">
    <location>
        <begin position="241"/>
        <end position="251"/>
    </location>
</feature>
<keyword evidence="3" id="KW-0964">Secreted</keyword>
<feature type="compositionally biased region" description="Basic and acidic residues" evidence="7">
    <location>
        <begin position="209"/>
        <end position="230"/>
    </location>
</feature>
<comment type="subcellular location">
    <subcellularLocation>
        <location evidence="1">Secreted</location>
    </subcellularLocation>
</comment>
<evidence type="ECO:0000256" key="3">
    <source>
        <dbReference type="ARBA" id="ARBA00022525"/>
    </source>
</evidence>
<feature type="compositionally biased region" description="Basic and acidic residues" evidence="7">
    <location>
        <begin position="163"/>
        <end position="173"/>
    </location>
</feature>
<accession>A0A0Z8HCZ0</accession>
<name>A0A0Z8HCZ0_STRSU</name>
<organism evidence="9 10">
    <name type="scientific">Streptococcus suis</name>
    <dbReference type="NCBI Taxonomy" id="1307"/>
    <lineage>
        <taxon>Bacteria</taxon>
        <taxon>Bacillati</taxon>
        <taxon>Bacillota</taxon>
        <taxon>Bacilli</taxon>
        <taxon>Lactobacillales</taxon>
        <taxon>Streptococcaceae</taxon>
        <taxon>Streptococcus</taxon>
    </lineage>
</organism>
<sequence>MKNPDKLTDAEKEAVKKAVEDSNDLPAGTTVSVANDGTVTVTYPDKSTDTIQPAETVKVAKDTDKDGFTDTEEATAGTSATDPSSTPAGQDSADRLNPGLTEPVEVKNPDKLTDAEKESVKRAVEETNDLPAGTEVSVSDSGTVTVTYPDKSTDTIQPAETVKVAKDTDKDGFTDTEEATAGTDATNPSSTPAGQDSAGQLTPSLAEPVEVKNPDKLTDAEKDAVKKAVEDSNDLPAGTEVTVSDNGTVTVTYPDKSTDTIQPAETVKVAKDTDKDGFTDTEEATAGTSATDPSSTPAGQDSAGQLTPSLAEPVEVKNPDKLSDAEKEAVKDAVQESNDLPAGTEVTVSDNGTVTVTYPDKSTDTIEPADTVKATKPVSETPVAPSKPEVTSTASGDVVVTPPTDNVTNLDITFTPEGSSQPVTVVVSKDATGTWTAPADSGLVVNPDGTITIPADKVADGTAVTVVAENGSVSSPEVGSTVVPVPVVTPETPVAPSKPEVTATDSGAVVVTPPTDNVTNLDITFTPEGSSQPVTVVVSKDATGTWTAPADSGLVVNPDGTITIPAENVADGTAVTVVAENGSVSSPEVGSAVVPVPTPELPAIPAKPTSVTNADGSVTIVPPVENVTGLDITFTPEGATEPVTVTLGKDATGAWTAPADSGLVVNPDGTITIPADRLADGTEGQVGLVAKNGDLTSNDPAPQVPETPAKSSVETNENGSVTIVPPVENVTGIDITFTPEGASQPVTVVVSKDATGAWTAPADSGLVVNPDGTITIPADKVADGTAVSVVTKNGQVPSDEASATYVPAKPASTDTPVVEVPATPSLALDGSGNVLITPPAENATSLDITFTPAGSETPITVTANKDATGNWILPETSIAVVNPDGTISISTSEMEGGTAVSVVAKNEGVPSSQAATLLVQPKQTAEELAPTVKKPIAVEDASKLTDAEKKELEDVVRKDNVLPEGTEVSVADDGTVTVTYPDKSTDTILPTKTVMDAQNGKGTSHSLPAYDLTADEDKDGFTNEEELKQGSNVADAKSVPAGKSSAERLTPTNDLAVKVKDLTKLSDAEKETVETAIRKDKDLPEGTQIEVANDGSVTITYPDGSIGRLPADQTVLQVAHGEGTSHSLPAYDLTADEDKDGFTNEEELKQGSNVADAKSVPAGKSSAERLTPTNDLAVKVKDLTKLTDAEKKAVETAIRKNNTLPEGTQIEVANDGSVTITYPDGSVDQIVATKVVATDSTVSPDSGVSQSSGTTKVLPGSASSTRAAKKPLPATGENGSPILVLSGLALLAGVAMFRKAKREDEN</sequence>
<dbReference type="Pfam" id="PF18884">
    <property type="entry name" value="TSP3_bac"/>
    <property type="match status" value="5"/>
</dbReference>
<evidence type="ECO:0000259" key="8">
    <source>
        <dbReference type="PROSITE" id="PS50847"/>
    </source>
</evidence>
<evidence type="ECO:0000313" key="9">
    <source>
        <dbReference type="EMBL" id="CYV14924.1"/>
    </source>
</evidence>
<evidence type="ECO:0000256" key="4">
    <source>
        <dbReference type="ARBA" id="ARBA00022729"/>
    </source>
</evidence>
<dbReference type="Pfam" id="PF18938">
    <property type="entry name" value="aRib"/>
    <property type="match status" value="7"/>
</dbReference>